<feature type="region of interest" description="Disordered" evidence="1">
    <location>
        <begin position="40"/>
        <end position="65"/>
    </location>
</feature>
<gene>
    <name evidence="2" type="ORF">R3P38DRAFT_3179170</name>
</gene>
<dbReference type="AlphaFoldDB" id="A0AAW0CVQ2"/>
<evidence type="ECO:0000313" key="2">
    <source>
        <dbReference type="EMBL" id="KAK7042626.1"/>
    </source>
</evidence>
<sequence>MSMTPTAEVLGRRNGPPMHVLRRRRVSSFLDRTSPFSPGYTPKIMADGNSGQHAQDRAAGAPHYISSRKTPTSGWELYVVLARCSRSYLVPPRFPLPIPGSLRRSFVSIPSQCDMPTHHRAAIFAT</sequence>
<reference evidence="2 3" key="1">
    <citation type="journal article" date="2024" name="J Genomics">
        <title>Draft genome sequencing and assembly of Favolaschia claudopus CIRM-BRFM 2984 isolated from oak limbs.</title>
        <authorList>
            <person name="Navarro D."/>
            <person name="Drula E."/>
            <person name="Chaduli D."/>
            <person name="Cazenave R."/>
            <person name="Ahrendt S."/>
            <person name="Wang J."/>
            <person name="Lipzen A."/>
            <person name="Daum C."/>
            <person name="Barry K."/>
            <person name="Grigoriev I.V."/>
            <person name="Favel A."/>
            <person name="Rosso M.N."/>
            <person name="Martin F."/>
        </authorList>
    </citation>
    <scope>NUCLEOTIDE SEQUENCE [LARGE SCALE GENOMIC DNA]</scope>
    <source>
        <strain evidence="2 3">CIRM-BRFM 2984</strain>
    </source>
</reference>
<dbReference type="EMBL" id="JAWWNJ010000013">
    <property type="protein sequence ID" value="KAK7042626.1"/>
    <property type="molecule type" value="Genomic_DNA"/>
</dbReference>
<keyword evidence="3" id="KW-1185">Reference proteome</keyword>
<proteinExistence type="predicted"/>
<accession>A0AAW0CVQ2</accession>
<evidence type="ECO:0000313" key="3">
    <source>
        <dbReference type="Proteomes" id="UP001362999"/>
    </source>
</evidence>
<organism evidence="2 3">
    <name type="scientific">Favolaschia claudopus</name>
    <dbReference type="NCBI Taxonomy" id="2862362"/>
    <lineage>
        <taxon>Eukaryota</taxon>
        <taxon>Fungi</taxon>
        <taxon>Dikarya</taxon>
        <taxon>Basidiomycota</taxon>
        <taxon>Agaricomycotina</taxon>
        <taxon>Agaricomycetes</taxon>
        <taxon>Agaricomycetidae</taxon>
        <taxon>Agaricales</taxon>
        <taxon>Marasmiineae</taxon>
        <taxon>Mycenaceae</taxon>
        <taxon>Favolaschia</taxon>
    </lineage>
</organism>
<protein>
    <submittedName>
        <fullName evidence="2">Uncharacterized protein</fullName>
    </submittedName>
</protein>
<name>A0AAW0CVQ2_9AGAR</name>
<dbReference type="Proteomes" id="UP001362999">
    <property type="component" value="Unassembled WGS sequence"/>
</dbReference>
<comment type="caution">
    <text evidence="2">The sequence shown here is derived from an EMBL/GenBank/DDBJ whole genome shotgun (WGS) entry which is preliminary data.</text>
</comment>
<evidence type="ECO:0000256" key="1">
    <source>
        <dbReference type="SAM" id="MobiDB-lite"/>
    </source>
</evidence>